<dbReference type="EMBL" id="WKKI01000014">
    <property type="protein sequence ID" value="MRX72359.1"/>
    <property type="molecule type" value="Genomic_DNA"/>
</dbReference>
<reference evidence="2 3" key="1">
    <citation type="submission" date="2019-11" db="EMBL/GenBank/DDBJ databases">
        <title>Bacillus lacus genome.</title>
        <authorList>
            <person name="Allen C.J."/>
            <person name="Newman J.D."/>
        </authorList>
    </citation>
    <scope>NUCLEOTIDE SEQUENCE [LARGE SCALE GENOMIC DNA]</scope>
    <source>
        <strain evidence="2 3">KCTC 33946</strain>
    </source>
</reference>
<dbReference type="OrthoDB" id="2454250at2"/>
<keyword evidence="1" id="KW-1133">Transmembrane helix</keyword>
<dbReference type="Proteomes" id="UP000448867">
    <property type="component" value="Unassembled WGS sequence"/>
</dbReference>
<comment type="caution">
    <text evidence="2">The sequence shown here is derived from an EMBL/GenBank/DDBJ whole genome shotgun (WGS) entry which is preliminary data.</text>
</comment>
<keyword evidence="1" id="KW-0812">Transmembrane</keyword>
<accession>A0A7X2IZ80</accession>
<dbReference type="Pfam" id="PF09964">
    <property type="entry name" value="DUF2198"/>
    <property type="match status" value="1"/>
</dbReference>
<evidence type="ECO:0000313" key="2">
    <source>
        <dbReference type="EMBL" id="MRX72359.1"/>
    </source>
</evidence>
<dbReference type="AlphaFoldDB" id="A0A7X2IZ80"/>
<evidence type="ECO:0000256" key="1">
    <source>
        <dbReference type="SAM" id="Phobius"/>
    </source>
</evidence>
<gene>
    <name evidence="2" type="ORF">GJU40_09370</name>
</gene>
<evidence type="ECO:0000313" key="3">
    <source>
        <dbReference type="Proteomes" id="UP000448867"/>
    </source>
</evidence>
<proteinExistence type="predicted"/>
<protein>
    <submittedName>
        <fullName evidence="2">DUF2198 family protein</fullName>
    </submittedName>
</protein>
<dbReference type="RefSeq" id="WP_154307518.1">
    <property type="nucleotide sequence ID" value="NZ_WKKI01000014.1"/>
</dbReference>
<keyword evidence="3" id="KW-1185">Reference proteome</keyword>
<dbReference type="InterPro" id="IPR019242">
    <property type="entry name" value="DUF2198"/>
</dbReference>
<keyword evidence="1" id="KW-0472">Membrane</keyword>
<feature type="transmembrane region" description="Helical" evidence="1">
    <location>
        <begin position="48"/>
        <end position="66"/>
    </location>
</feature>
<name>A0A7X2IZ80_9BACI</name>
<organism evidence="2 3">
    <name type="scientific">Metabacillus lacus</name>
    <dbReference type="NCBI Taxonomy" id="1983721"/>
    <lineage>
        <taxon>Bacteria</taxon>
        <taxon>Bacillati</taxon>
        <taxon>Bacillota</taxon>
        <taxon>Bacilli</taxon>
        <taxon>Bacillales</taxon>
        <taxon>Bacillaceae</taxon>
        <taxon>Metabacillus</taxon>
    </lineage>
</organism>
<sequence length="75" mass="8141">MIVKALIALFLPFLLVVFFTRVTYSRYIGALLTAALLAASVYSGYTDTVLIGVLDVLSLIAGFLYAKRVSDHLNG</sequence>